<dbReference type="InterPro" id="IPR001647">
    <property type="entry name" value="HTH_TetR"/>
</dbReference>
<keyword evidence="5" id="KW-1185">Reference proteome</keyword>
<dbReference type="RefSeq" id="WP_107000730.1">
    <property type="nucleotide sequence ID" value="NZ_DBFCCR010000006.1"/>
</dbReference>
<gene>
    <name evidence="4" type="ORF">C7U56_07125</name>
</gene>
<protein>
    <submittedName>
        <fullName evidence="4">TetR/AcrR family transcriptional regulator</fullName>
    </submittedName>
</protein>
<evidence type="ECO:0000313" key="5">
    <source>
        <dbReference type="Proteomes" id="UP000241048"/>
    </source>
</evidence>
<dbReference type="Gene3D" id="1.10.357.10">
    <property type="entry name" value="Tetracycline Repressor, domain 2"/>
    <property type="match status" value="1"/>
</dbReference>
<proteinExistence type="predicted"/>
<evidence type="ECO:0000313" key="4">
    <source>
        <dbReference type="EMBL" id="PST37651.1"/>
    </source>
</evidence>
<dbReference type="SUPFAM" id="SSF46689">
    <property type="entry name" value="Homeodomain-like"/>
    <property type="match status" value="1"/>
</dbReference>
<dbReference type="EMBL" id="PYLO01000002">
    <property type="protein sequence ID" value="PST37651.1"/>
    <property type="molecule type" value="Genomic_DNA"/>
</dbReference>
<dbReference type="GeneID" id="79839074"/>
<evidence type="ECO:0000256" key="1">
    <source>
        <dbReference type="ARBA" id="ARBA00023125"/>
    </source>
</evidence>
<feature type="domain" description="HTH tetR-type" evidence="3">
    <location>
        <begin position="3"/>
        <end position="63"/>
    </location>
</feature>
<dbReference type="PRINTS" id="PR00455">
    <property type="entry name" value="HTHTETR"/>
</dbReference>
<dbReference type="InterPro" id="IPR009057">
    <property type="entry name" value="Homeodomain-like_sf"/>
</dbReference>
<dbReference type="Pfam" id="PF00440">
    <property type="entry name" value="TetR_N"/>
    <property type="match status" value="1"/>
</dbReference>
<evidence type="ECO:0000259" key="3">
    <source>
        <dbReference type="PROSITE" id="PS50977"/>
    </source>
</evidence>
<reference evidence="4 5" key="1">
    <citation type="submission" date="2018-03" db="EMBL/GenBank/DDBJ databases">
        <title>Lachnoclostridium SNUG30386 gen.nov., sp.nov., isolated from human faeces.</title>
        <authorList>
            <person name="Seo B."/>
            <person name="Jeon K."/>
            <person name="Ko G."/>
        </authorList>
    </citation>
    <scope>NUCLEOTIDE SEQUENCE [LARGE SCALE GENOMIC DNA]</scope>
    <source>
        <strain evidence="4 5">SNUG30386</strain>
    </source>
</reference>
<dbReference type="PROSITE" id="PS50977">
    <property type="entry name" value="HTH_TETR_2"/>
    <property type="match status" value="1"/>
</dbReference>
<organism evidence="4 5">
    <name type="scientific">Clostridium fessum</name>
    <dbReference type="NCBI Taxonomy" id="2126740"/>
    <lineage>
        <taxon>Bacteria</taxon>
        <taxon>Bacillati</taxon>
        <taxon>Bacillota</taxon>
        <taxon>Clostridia</taxon>
        <taxon>Eubacteriales</taxon>
        <taxon>Clostridiaceae</taxon>
        <taxon>Clostridium</taxon>
    </lineage>
</organism>
<sequence length="218" mass="24836">MAEGTKERILRTALELFAQNGYLGTSMNDIAGQLGITKAALYKHYASKQEILDKIVERMNKMDYERAEAYEMPETEPDGFAEAYLHTPIQKIRTYSLAQFDHWTKEPFSSNFRKMLTLEQYRDSKLAQLHHDYLAGGPLEYMAAIFRKLADSDEEAMQLALEFYGPMYLLYSVYDGAEEKESVSSLLATHIDRFIAKVEAGYRSEAAGTAVLSRRNNG</sequence>
<dbReference type="InterPro" id="IPR050624">
    <property type="entry name" value="HTH-type_Tx_Regulator"/>
</dbReference>
<keyword evidence="1 2" id="KW-0238">DNA-binding</keyword>
<dbReference type="PANTHER" id="PTHR43479:SF11">
    <property type="entry name" value="ACREF_ENVCD OPERON REPRESSOR-RELATED"/>
    <property type="match status" value="1"/>
</dbReference>
<dbReference type="PANTHER" id="PTHR43479">
    <property type="entry name" value="ACREF/ENVCD OPERON REPRESSOR-RELATED"/>
    <property type="match status" value="1"/>
</dbReference>
<accession>A0A2T3FQW9</accession>
<evidence type="ECO:0000256" key="2">
    <source>
        <dbReference type="PROSITE-ProRule" id="PRU00335"/>
    </source>
</evidence>
<name>A0A2T3FQW9_9CLOT</name>
<dbReference type="Proteomes" id="UP000241048">
    <property type="component" value="Unassembled WGS sequence"/>
</dbReference>
<comment type="caution">
    <text evidence="4">The sequence shown here is derived from an EMBL/GenBank/DDBJ whole genome shotgun (WGS) entry which is preliminary data.</text>
</comment>
<dbReference type="GO" id="GO:0003677">
    <property type="term" value="F:DNA binding"/>
    <property type="evidence" value="ECO:0007669"/>
    <property type="project" value="UniProtKB-UniRule"/>
</dbReference>
<feature type="DNA-binding region" description="H-T-H motif" evidence="2">
    <location>
        <begin position="26"/>
        <end position="45"/>
    </location>
</feature>
<dbReference type="AlphaFoldDB" id="A0A2T3FQW9"/>